<dbReference type="EnsemblProtists" id="EOD16125">
    <property type="protein sequence ID" value="EOD16125"/>
    <property type="gene ID" value="EMIHUDRAFT_370485"/>
</dbReference>
<accession>A0A0D3IXZ0</accession>
<dbReference type="Gene3D" id="2.60.120.920">
    <property type="match status" value="1"/>
</dbReference>
<reference evidence="3" key="1">
    <citation type="journal article" date="2013" name="Nature">
        <title>Pan genome of the phytoplankton Emiliania underpins its global distribution.</title>
        <authorList>
            <person name="Read B.A."/>
            <person name="Kegel J."/>
            <person name="Klute M.J."/>
            <person name="Kuo A."/>
            <person name="Lefebvre S.C."/>
            <person name="Maumus F."/>
            <person name="Mayer C."/>
            <person name="Miller J."/>
            <person name="Monier A."/>
            <person name="Salamov A."/>
            <person name="Young J."/>
            <person name="Aguilar M."/>
            <person name="Claverie J.M."/>
            <person name="Frickenhaus S."/>
            <person name="Gonzalez K."/>
            <person name="Herman E.K."/>
            <person name="Lin Y.C."/>
            <person name="Napier J."/>
            <person name="Ogata H."/>
            <person name="Sarno A.F."/>
            <person name="Shmutz J."/>
            <person name="Schroeder D."/>
            <person name="de Vargas C."/>
            <person name="Verret F."/>
            <person name="von Dassow P."/>
            <person name="Valentin K."/>
            <person name="Van de Peer Y."/>
            <person name="Wheeler G."/>
            <person name="Dacks J.B."/>
            <person name="Delwiche C.F."/>
            <person name="Dyhrman S.T."/>
            <person name="Glockner G."/>
            <person name="John U."/>
            <person name="Richards T."/>
            <person name="Worden A.Z."/>
            <person name="Zhang X."/>
            <person name="Grigoriev I.V."/>
            <person name="Allen A.E."/>
            <person name="Bidle K."/>
            <person name="Borodovsky M."/>
            <person name="Bowler C."/>
            <person name="Brownlee C."/>
            <person name="Cock J.M."/>
            <person name="Elias M."/>
            <person name="Gladyshev V.N."/>
            <person name="Groth M."/>
            <person name="Guda C."/>
            <person name="Hadaegh A."/>
            <person name="Iglesias-Rodriguez M.D."/>
            <person name="Jenkins J."/>
            <person name="Jones B.M."/>
            <person name="Lawson T."/>
            <person name="Leese F."/>
            <person name="Lindquist E."/>
            <person name="Lobanov A."/>
            <person name="Lomsadze A."/>
            <person name="Malik S.B."/>
            <person name="Marsh M.E."/>
            <person name="Mackinder L."/>
            <person name="Mock T."/>
            <person name="Mueller-Roeber B."/>
            <person name="Pagarete A."/>
            <person name="Parker M."/>
            <person name="Probert I."/>
            <person name="Quesneville H."/>
            <person name="Raines C."/>
            <person name="Rensing S.A."/>
            <person name="Riano-Pachon D.M."/>
            <person name="Richier S."/>
            <person name="Rokitta S."/>
            <person name="Shiraiwa Y."/>
            <person name="Soanes D.M."/>
            <person name="van der Giezen M."/>
            <person name="Wahlund T.M."/>
            <person name="Williams B."/>
            <person name="Wilson W."/>
            <person name="Wolfe G."/>
            <person name="Wurch L.L."/>
        </authorList>
    </citation>
    <scope>NUCLEOTIDE SEQUENCE</scope>
</reference>
<dbReference type="InterPro" id="IPR003877">
    <property type="entry name" value="SPRY_dom"/>
</dbReference>
<feature type="domain" description="SPRY" evidence="1">
    <location>
        <begin position="44"/>
        <end position="180"/>
    </location>
</feature>
<keyword evidence="3" id="KW-1185">Reference proteome</keyword>
<dbReference type="HOGENOM" id="CLU_1404847_0_0_1"/>
<dbReference type="EnsemblProtists" id="EOD32043">
    <property type="protein sequence ID" value="EOD32043"/>
    <property type="gene ID" value="EMIHUDRAFT_352574"/>
</dbReference>
<reference evidence="2" key="2">
    <citation type="submission" date="2024-10" db="UniProtKB">
        <authorList>
            <consortium name="EnsemblProtists"/>
        </authorList>
    </citation>
    <scope>IDENTIFICATION</scope>
</reference>
<organism evidence="2 3">
    <name type="scientific">Emiliania huxleyi (strain CCMP1516)</name>
    <dbReference type="NCBI Taxonomy" id="280463"/>
    <lineage>
        <taxon>Eukaryota</taxon>
        <taxon>Haptista</taxon>
        <taxon>Haptophyta</taxon>
        <taxon>Prymnesiophyceae</taxon>
        <taxon>Isochrysidales</taxon>
        <taxon>Noelaerhabdaceae</taxon>
        <taxon>Emiliania</taxon>
    </lineage>
</organism>
<dbReference type="KEGG" id="ehx:EMIHUDRAFT_352574"/>
<dbReference type="GeneID" id="17262272"/>
<evidence type="ECO:0000313" key="2">
    <source>
        <dbReference type="EnsemblProtists" id="EOD16125"/>
    </source>
</evidence>
<dbReference type="PaxDb" id="2903-EOD16125"/>
<dbReference type="Proteomes" id="UP000013827">
    <property type="component" value="Unassembled WGS sequence"/>
</dbReference>
<sequence length="194" mass="20924">MPWRAFDGNLTVNEDAESMTTSLKRTLYKGFDAALGEELTAGRHEWVVKAPNWSPNNYVGVAADACDKRTYPSDTSAWALHLCDGTLCSGVAHNVTRGMGYTRMDGSRGFLSTGSAAMAAARSNGAKNPLWDGDRVKRGTPVRVILDMEARTLSFAIGDAEPQLAYTDLPASVCPYVASGDIGERSLMETWAPQ</sequence>
<proteinExistence type="predicted"/>
<evidence type="ECO:0000259" key="1">
    <source>
        <dbReference type="Pfam" id="PF00622"/>
    </source>
</evidence>
<dbReference type="RefSeq" id="XP_005784472.1">
    <property type="nucleotide sequence ID" value="XM_005784415.1"/>
</dbReference>
<protein>
    <recommendedName>
        <fullName evidence="1">SPRY domain-containing protein</fullName>
    </recommendedName>
</protein>
<dbReference type="InterPro" id="IPR043136">
    <property type="entry name" value="B30.2/SPRY_sf"/>
</dbReference>
<dbReference type="RefSeq" id="XP_005768554.1">
    <property type="nucleotide sequence ID" value="XM_005768497.1"/>
</dbReference>
<dbReference type="AlphaFoldDB" id="A0A0D3IXZ0"/>
<dbReference type="SUPFAM" id="SSF49899">
    <property type="entry name" value="Concanavalin A-like lectins/glucanases"/>
    <property type="match status" value="1"/>
</dbReference>
<dbReference type="GeneID" id="17277315"/>
<dbReference type="KEGG" id="ehx:EMIHUDRAFT_370485"/>
<dbReference type="InterPro" id="IPR013320">
    <property type="entry name" value="ConA-like_dom_sf"/>
</dbReference>
<name>A0A0D3IXZ0_EMIH1</name>
<dbReference type="Pfam" id="PF00622">
    <property type="entry name" value="SPRY"/>
    <property type="match status" value="1"/>
</dbReference>
<evidence type="ECO:0000313" key="3">
    <source>
        <dbReference type="Proteomes" id="UP000013827"/>
    </source>
</evidence>